<protein>
    <submittedName>
        <fullName evidence="1">Uncharacterized protein</fullName>
    </submittedName>
</protein>
<reference evidence="2" key="1">
    <citation type="journal article" date="2019" name="Int. J. Syst. Evol. Microbiol.">
        <title>The Global Catalogue of Microorganisms (GCM) 10K type strain sequencing project: providing services to taxonomists for standard genome sequencing and annotation.</title>
        <authorList>
            <consortium name="The Broad Institute Genomics Platform"/>
            <consortium name="The Broad Institute Genome Sequencing Center for Infectious Disease"/>
            <person name="Wu L."/>
            <person name="Ma J."/>
        </authorList>
    </citation>
    <scope>NUCLEOTIDE SEQUENCE [LARGE SCALE GENOMIC DNA]</scope>
    <source>
        <strain evidence="2">CGMCC 4.1542</strain>
    </source>
</reference>
<accession>A0ABV9WRM6</accession>
<keyword evidence="2" id="KW-1185">Reference proteome</keyword>
<organism evidence="1 2">
    <name type="scientific">Streptomyces lienomycini</name>
    <dbReference type="NCBI Taxonomy" id="284035"/>
    <lineage>
        <taxon>Bacteria</taxon>
        <taxon>Bacillati</taxon>
        <taxon>Actinomycetota</taxon>
        <taxon>Actinomycetes</taxon>
        <taxon>Kitasatosporales</taxon>
        <taxon>Streptomycetaceae</taxon>
        <taxon>Streptomyces</taxon>
    </lineage>
</organism>
<evidence type="ECO:0000313" key="1">
    <source>
        <dbReference type="EMBL" id="MFC5014834.1"/>
    </source>
</evidence>
<comment type="caution">
    <text evidence="1">The sequence shown here is derived from an EMBL/GenBank/DDBJ whole genome shotgun (WGS) entry which is preliminary data.</text>
</comment>
<dbReference type="Proteomes" id="UP001595855">
    <property type="component" value="Unassembled WGS sequence"/>
</dbReference>
<evidence type="ECO:0000313" key="2">
    <source>
        <dbReference type="Proteomes" id="UP001595855"/>
    </source>
</evidence>
<dbReference type="Gene3D" id="2.120.10.70">
    <property type="entry name" value="Fucose-specific lectin"/>
    <property type="match status" value="1"/>
</dbReference>
<dbReference type="EMBL" id="JBHSJO010000001">
    <property type="protein sequence ID" value="MFC5014834.1"/>
    <property type="molecule type" value="Genomic_DNA"/>
</dbReference>
<dbReference type="RefSeq" id="WP_271320951.1">
    <property type="nucleotide sequence ID" value="NZ_BAAATN010000001.1"/>
</dbReference>
<dbReference type="SUPFAM" id="SSF89372">
    <property type="entry name" value="Fucose-specific lectin"/>
    <property type="match status" value="1"/>
</dbReference>
<gene>
    <name evidence="1" type="ORF">ACFPRC_08065</name>
</gene>
<proteinExistence type="predicted"/>
<sequence length="339" mass="35880">MIGEWLVRGRDDRLSAYHVSPEAAWCRTESAPGGSWGAARTVGGDKRLDPVLALGQGPDRYVHLVSWRPMGPGRSQLVHSVHFRPLLAPLDWADMGRPGGVGDRTGTPAVAVDGQGRAHVFAPDDGGGLRVRAQGQKGGWGPWQDLEGAADPRGGPVAATDASGGVQAYASGPDTLMHWRQAGVGKAFGALRSVRARARPDTLSVLRTSEEDTSLFFVDTSGDLCVWRPGGEPFALLPAAGPGPVAAVRCRIEGYDCTLLAQRSFSGRVAFAAYPTEQESAGAWWTESGPPLPEDAEVSLALDAEDRVVAATLSPSTGRLLLSRLKDEPGLALTAWQEY</sequence>
<name>A0ABV9WRM6_9ACTN</name>